<gene>
    <name evidence="1" type="ordered locus">EAE_23155</name>
</gene>
<proteinExistence type="predicted"/>
<dbReference type="HOGENOM" id="CLU_2769322_0_0_6"/>
<evidence type="ECO:0000313" key="2">
    <source>
        <dbReference type="Proteomes" id="UP000008881"/>
    </source>
</evidence>
<protein>
    <submittedName>
        <fullName evidence="1">Uncharacterized protein</fullName>
    </submittedName>
</protein>
<dbReference type="AlphaFoldDB" id="A0A0H3FUP4"/>
<reference evidence="1 2" key="1">
    <citation type="journal article" date="2012" name="J. Bacteriol.">
        <title>Complete genome sequence of Enterobacter aerogenes KCTC 2190.</title>
        <authorList>
            <person name="Shin S.H."/>
            <person name="Kim S."/>
            <person name="Kim J.Y."/>
            <person name="Lee S."/>
            <person name="Um Y."/>
            <person name="Oh M.K."/>
            <person name="Kim Y.R."/>
            <person name="Lee J."/>
            <person name="Yang K.S."/>
        </authorList>
    </citation>
    <scope>NUCLEOTIDE SEQUENCE [LARGE SCALE GENOMIC DNA]</scope>
    <source>
        <strain evidence="1 2">KCTC 2190</strain>
    </source>
</reference>
<evidence type="ECO:0000313" key="1">
    <source>
        <dbReference type="EMBL" id="AEG99530.1"/>
    </source>
</evidence>
<keyword evidence="2" id="KW-1185">Reference proteome</keyword>
<dbReference type="KEGG" id="eae:EAE_23155"/>
<accession>A0A0H3FUP4</accession>
<dbReference type="Proteomes" id="UP000008881">
    <property type="component" value="Chromosome"/>
</dbReference>
<dbReference type="EMBL" id="CP002824">
    <property type="protein sequence ID" value="AEG99530.1"/>
    <property type="molecule type" value="Genomic_DNA"/>
</dbReference>
<organism evidence="1 2">
    <name type="scientific">Klebsiella aerogenes (strain ATCC 13048 / DSM 30053 / CCUG 1429 / JCM 1235 / KCTC 2190 / NBRC 13534 / NCIMB 10102 / NCTC 10006 / CDC 819-56)</name>
    <name type="common">Enterobacter aerogenes</name>
    <dbReference type="NCBI Taxonomy" id="1028307"/>
    <lineage>
        <taxon>Bacteria</taxon>
        <taxon>Pseudomonadati</taxon>
        <taxon>Pseudomonadota</taxon>
        <taxon>Gammaproteobacteria</taxon>
        <taxon>Enterobacterales</taxon>
        <taxon>Enterobacteriaceae</taxon>
        <taxon>Klebsiella/Raoultella group</taxon>
        <taxon>Klebsiella</taxon>
    </lineage>
</organism>
<name>A0A0H3FUP4_KLEAK</name>
<sequence>MGEVAEQAIADIDNAVRHFIKKYIDTDILFFIHLSPNVRQVTDCLLKGYSGIKRVSAVAYRPLSPEPII</sequence>